<feature type="transmembrane region" description="Helical" evidence="1">
    <location>
        <begin position="342"/>
        <end position="361"/>
    </location>
</feature>
<feature type="transmembrane region" description="Helical" evidence="1">
    <location>
        <begin position="240"/>
        <end position="264"/>
    </location>
</feature>
<evidence type="ECO:0000313" key="4">
    <source>
        <dbReference type="EMBL" id="MFD1001074.1"/>
    </source>
</evidence>
<proteinExistence type="predicted"/>
<keyword evidence="1" id="KW-0812">Transmembrane</keyword>
<dbReference type="EMBL" id="JBHTKA010000007">
    <property type="protein sequence ID" value="MFD1001074.1"/>
    <property type="molecule type" value="Genomic_DNA"/>
</dbReference>
<reference evidence="5" key="1">
    <citation type="journal article" date="2019" name="Int. J. Syst. Evol. Microbiol.">
        <title>The Global Catalogue of Microorganisms (GCM) 10K type strain sequencing project: providing services to taxonomists for standard genome sequencing and annotation.</title>
        <authorList>
            <consortium name="The Broad Institute Genomics Platform"/>
            <consortium name="The Broad Institute Genome Sequencing Center for Infectious Disease"/>
            <person name="Wu L."/>
            <person name="Ma J."/>
        </authorList>
    </citation>
    <scope>NUCLEOTIDE SEQUENCE [LARGE SCALE GENOMIC DNA]</scope>
    <source>
        <strain evidence="5">CCUG 58938</strain>
    </source>
</reference>
<feature type="transmembrane region" description="Helical" evidence="1">
    <location>
        <begin position="66"/>
        <end position="86"/>
    </location>
</feature>
<accession>A0ABW3K484</accession>
<evidence type="ECO:0000259" key="2">
    <source>
        <dbReference type="Pfam" id="PF02308"/>
    </source>
</evidence>
<organism evidence="4 5">
    <name type="scientific">Ohtaekwangia kribbensis</name>
    <dbReference type="NCBI Taxonomy" id="688913"/>
    <lineage>
        <taxon>Bacteria</taxon>
        <taxon>Pseudomonadati</taxon>
        <taxon>Bacteroidota</taxon>
        <taxon>Cytophagia</taxon>
        <taxon>Cytophagales</taxon>
        <taxon>Fulvivirgaceae</taxon>
        <taxon>Ohtaekwangia</taxon>
    </lineage>
</organism>
<keyword evidence="1" id="KW-0472">Membrane</keyword>
<dbReference type="Pfam" id="PF02308">
    <property type="entry name" value="MgtC"/>
    <property type="match status" value="1"/>
</dbReference>
<sequence length="425" mass="46090">MPPYIAAILSPYLLSVVVSTGIGLIIGLEREFRKVSDKDHFAGIRTFPLVCLLGCIVAYIGRELSVWIVISAVVAFIIFIAVTYYIRSAKGHPGITTEISLIITFILGIMTSHQLIKESLAATVITTTLLTLKGQFHSFVLRITEDELFAFVKFIILCLLLFPFLPDHNYGVNGILNPQEIGLIVVVVSSISFLGYLLIKYTGTNKGILLTALFGGLVSSTAVAWTFTSRSKKSDPSQSNLYAAGITLASSIMYLRVVAVAMIFNWSFATLLMIPCILMFTVGLIFALVYIRKVHPSAPAAATIQLGNPVNILNAFGFGILYMAIAYLVYYGEKFFGNNGLIVSGFISGFADVDAITINIAKLSRAHLTMHHPATVVLLATFSNTLVKILIAVFNGTAELKKKVVLAMGSVMAVAVICIVIFGIR</sequence>
<keyword evidence="1" id="KW-1133">Transmembrane helix</keyword>
<feature type="transmembrane region" description="Helical" evidence="1">
    <location>
        <begin position="40"/>
        <end position="60"/>
    </location>
</feature>
<dbReference type="Pfam" id="PF13194">
    <property type="entry name" value="DUF4010"/>
    <property type="match status" value="1"/>
</dbReference>
<feature type="transmembrane region" description="Helical" evidence="1">
    <location>
        <begin position="404"/>
        <end position="424"/>
    </location>
</feature>
<dbReference type="InterPro" id="IPR049177">
    <property type="entry name" value="MgtC_SapB_SrpB_YhiD_N"/>
</dbReference>
<feature type="domain" description="DUF4010" evidence="3">
    <location>
        <begin position="186"/>
        <end position="395"/>
    </location>
</feature>
<keyword evidence="5" id="KW-1185">Reference proteome</keyword>
<feature type="domain" description="MgtC/SapB/SrpB/YhiD N-terminal" evidence="2">
    <location>
        <begin position="17"/>
        <end position="138"/>
    </location>
</feature>
<feature type="transmembrane region" description="Helical" evidence="1">
    <location>
        <begin position="207"/>
        <end position="228"/>
    </location>
</feature>
<evidence type="ECO:0000256" key="1">
    <source>
        <dbReference type="SAM" id="Phobius"/>
    </source>
</evidence>
<dbReference type="Proteomes" id="UP001597112">
    <property type="component" value="Unassembled WGS sequence"/>
</dbReference>
<evidence type="ECO:0000313" key="5">
    <source>
        <dbReference type="Proteomes" id="UP001597112"/>
    </source>
</evidence>
<protein>
    <submittedName>
        <fullName evidence="4">MgtC/SapB family protein</fullName>
    </submittedName>
</protein>
<feature type="transmembrane region" description="Helical" evidence="1">
    <location>
        <begin position="148"/>
        <end position="165"/>
    </location>
</feature>
<feature type="transmembrane region" description="Helical" evidence="1">
    <location>
        <begin position="6"/>
        <end position="28"/>
    </location>
</feature>
<feature type="transmembrane region" description="Helical" evidence="1">
    <location>
        <begin position="181"/>
        <end position="201"/>
    </location>
</feature>
<gene>
    <name evidence="4" type="ORF">ACFQ21_17235</name>
</gene>
<feature type="transmembrane region" description="Helical" evidence="1">
    <location>
        <begin position="312"/>
        <end position="330"/>
    </location>
</feature>
<name>A0ABW3K484_9BACT</name>
<comment type="caution">
    <text evidence="4">The sequence shown here is derived from an EMBL/GenBank/DDBJ whole genome shotgun (WGS) entry which is preliminary data.</text>
</comment>
<dbReference type="PANTHER" id="PTHR39084">
    <property type="entry name" value="MEMBRANE PROTEIN-RELATED"/>
    <property type="match status" value="1"/>
</dbReference>
<feature type="transmembrane region" description="Helical" evidence="1">
    <location>
        <begin position="270"/>
        <end position="291"/>
    </location>
</feature>
<dbReference type="PANTHER" id="PTHR39084:SF1">
    <property type="entry name" value="DUF4010 DOMAIN-CONTAINING PROTEIN"/>
    <property type="match status" value="1"/>
</dbReference>
<feature type="transmembrane region" description="Helical" evidence="1">
    <location>
        <begin position="373"/>
        <end position="398"/>
    </location>
</feature>
<dbReference type="RefSeq" id="WP_377580525.1">
    <property type="nucleotide sequence ID" value="NZ_JBHTKA010000007.1"/>
</dbReference>
<dbReference type="InterPro" id="IPR025105">
    <property type="entry name" value="DUF4010"/>
</dbReference>
<evidence type="ECO:0000259" key="3">
    <source>
        <dbReference type="Pfam" id="PF13194"/>
    </source>
</evidence>
<feature type="transmembrane region" description="Helical" evidence="1">
    <location>
        <begin position="98"/>
        <end position="116"/>
    </location>
</feature>